<keyword evidence="3" id="KW-1185">Reference proteome</keyword>
<evidence type="ECO:0000313" key="2">
    <source>
        <dbReference type="EMBL" id="KAG4424846.1"/>
    </source>
</evidence>
<dbReference type="Proteomes" id="UP000664132">
    <property type="component" value="Unassembled WGS sequence"/>
</dbReference>
<gene>
    <name evidence="2" type="ORF">IFR04_002006</name>
</gene>
<accession>A0A8H7WHK0</accession>
<name>A0A8H7WHK0_9HELO</name>
<feature type="region of interest" description="Disordered" evidence="1">
    <location>
        <begin position="188"/>
        <end position="220"/>
    </location>
</feature>
<dbReference type="OrthoDB" id="10531524at2759"/>
<evidence type="ECO:0000313" key="3">
    <source>
        <dbReference type="Proteomes" id="UP000664132"/>
    </source>
</evidence>
<organism evidence="2 3">
    <name type="scientific">Cadophora malorum</name>
    <dbReference type="NCBI Taxonomy" id="108018"/>
    <lineage>
        <taxon>Eukaryota</taxon>
        <taxon>Fungi</taxon>
        <taxon>Dikarya</taxon>
        <taxon>Ascomycota</taxon>
        <taxon>Pezizomycotina</taxon>
        <taxon>Leotiomycetes</taxon>
        <taxon>Helotiales</taxon>
        <taxon>Ploettnerulaceae</taxon>
        <taxon>Cadophora</taxon>
    </lineage>
</organism>
<evidence type="ECO:0000256" key="1">
    <source>
        <dbReference type="SAM" id="MobiDB-lite"/>
    </source>
</evidence>
<reference evidence="2" key="1">
    <citation type="submission" date="2021-02" db="EMBL/GenBank/DDBJ databases">
        <title>Genome sequence Cadophora malorum strain M34.</title>
        <authorList>
            <person name="Stefanovic E."/>
            <person name="Vu D."/>
            <person name="Scully C."/>
            <person name="Dijksterhuis J."/>
            <person name="Roader J."/>
            <person name="Houbraken J."/>
        </authorList>
    </citation>
    <scope>NUCLEOTIDE SEQUENCE</scope>
    <source>
        <strain evidence="2">M34</strain>
    </source>
</reference>
<protein>
    <submittedName>
        <fullName evidence="2">Uncharacterized protein</fullName>
    </submittedName>
</protein>
<feature type="region of interest" description="Disordered" evidence="1">
    <location>
        <begin position="337"/>
        <end position="357"/>
    </location>
</feature>
<dbReference type="EMBL" id="JAFJYH010000016">
    <property type="protein sequence ID" value="KAG4424846.1"/>
    <property type="molecule type" value="Genomic_DNA"/>
</dbReference>
<feature type="region of interest" description="Disordered" evidence="1">
    <location>
        <begin position="451"/>
        <end position="476"/>
    </location>
</feature>
<dbReference type="AlphaFoldDB" id="A0A8H7WHK0"/>
<proteinExistence type="predicted"/>
<comment type="caution">
    <text evidence="2">The sequence shown here is derived from an EMBL/GenBank/DDBJ whole genome shotgun (WGS) entry which is preliminary data.</text>
</comment>
<sequence length="492" mass="56373">MASKKQCHRKLWESISSKQLVLGLNERTLPETHLQRARQPHPRREPHFLATISSHWMQGGALLPILDLSPSNLALRLNLRIHRPEGRGDDPVLRPIYELAIHKARSAGKKFQEKRGSRELDLPVFEESDNQQEDPDTCIRGRSFSLDLPLHISQDKSEIEYIRRKNLDAYMNRNSDIPIMNSEDEQVEPLVAKSKQTAQDQESRDDLPTHSSNASIYVPAPISPFDGATTNDQLPGVTSAEKTQNWNIVNYQIRYSSGFPPKFANNSPMSQQELQAFEESDVMDTASNTSEQVGTVEPLCSKALAEAIPKFEKVRLNSEAERNSETCSTTFHKKIPTSAKAGSNLPPVPSNPKKTRSTGSLCEIYRSLSIRLDMRQRRARAKIFSKLPESPKSWELWTFTANDMKRVYKKMHSELQARLCKELEHSAMNRKRRRCSDENCIYEESTEPRRRLKLRRMRNPSSLDEGETPEGCNQSLDDAMERHPELRIWDNF</sequence>